<protein>
    <recommendedName>
        <fullName evidence="2">SecDF P1 head subdomain domain-containing protein</fullName>
    </recommendedName>
</protein>
<dbReference type="RefSeq" id="WP_067776007.1">
    <property type="nucleotide sequence ID" value="NZ_LIGX01000026.1"/>
</dbReference>
<accession>A0A1C7PBQ6</accession>
<evidence type="ECO:0000259" key="2">
    <source>
        <dbReference type="Pfam" id="PF22599"/>
    </source>
</evidence>
<organism evidence="3 4">
    <name type="scientific">Akkermansia glycaniphila</name>
    <dbReference type="NCBI Taxonomy" id="1679444"/>
    <lineage>
        <taxon>Bacteria</taxon>
        <taxon>Pseudomonadati</taxon>
        <taxon>Verrucomicrobiota</taxon>
        <taxon>Verrucomicrobiia</taxon>
        <taxon>Verrucomicrobiales</taxon>
        <taxon>Akkermansiaceae</taxon>
        <taxon>Akkermansia</taxon>
    </lineage>
</organism>
<dbReference type="Gene3D" id="3.30.1360.200">
    <property type="match status" value="1"/>
</dbReference>
<dbReference type="KEGG" id="agl:PYTT_1223"/>
<reference evidence="4" key="1">
    <citation type="submission" date="2016-09" db="EMBL/GenBank/DDBJ databases">
        <authorList>
            <person name="Koehorst J."/>
        </authorList>
    </citation>
    <scope>NUCLEOTIDE SEQUENCE [LARGE SCALE GENOMIC DNA]</scope>
</reference>
<keyword evidence="4" id="KW-1185">Reference proteome</keyword>
<dbReference type="OrthoDB" id="9805019at2"/>
<feature type="signal peptide" evidence="1">
    <location>
        <begin position="1"/>
        <end position="21"/>
    </location>
</feature>
<evidence type="ECO:0000256" key="1">
    <source>
        <dbReference type="SAM" id="SignalP"/>
    </source>
</evidence>
<dbReference type="Pfam" id="PF22599">
    <property type="entry name" value="SecDF_P1_head"/>
    <property type="match status" value="1"/>
</dbReference>
<sequence length="556" mass="62297">MKPSTLLLGLILPFLPLSSYAATETARQQEQKPEDNASGQIATFVLKFEPSSLAAFLEAEKTAPSDPIMEGFMKDEYPNTALHSAVIFLRDYRTVILHMAHPDAHIDKYSIAYPEKELVRIRFSGSMAKHAGQWCRMFLEPPSLELLRLHPDNEALLADRNDSREIRHIPEGYRLISGNGSRHFLVETPETAKKHGRYLSETDVRDAGPCFFWRGFYINLTPGGASKMDKLIQDAKTDRFAIVLNNYVLAAPKARLLPEGFLYMPDSSLNREMTLLHGLYSPKNRHANSLRFTIEQEPVFTTIRDEDAIFTWDGKPLPGEQASSFVLKTTGGDSDDGTRQEDALQWVKLRLSCDAGLQDNIAVQPEGRDGLRILLRRDAAGKADSYMAALLDSPLVALLRVHPDNEALLADRDAQGKPRAIPEGYRVMNHVFADENDNQHIQPLVVETPEHAEKSGLLITNAHMAEAHADYQRWGHVNVTLSEDGGQIMRRLTQPMEKGRARIAIVCMGRVVSTPIVQDVLYKEFSISGLDAINEANRLVRLIRLGNIRFTSEPGK</sequence>
<feature type="chain" id="PRO_5014266500" description="SecDF P1 head subdomain domain-containing protein" evidence="1">
    <location>
        <begin position="22"/>
        <end position="556"/>
    </location>
</feature>
<keyword evidence="1" id="KW-0732">Signal</keyword>
<dbReference type="InterPro" id="IPR054384">
    <property type="entry name" value="SecDF_P1_head"/>
</dbReference>
<dbReference type="Proteomes" id="UP000176204">
    <property type="component" value="Chromosome I"/>
</dbReference>
<name>A0A1C7PBQ6_9BACT</name>
<proteinExistence type="predicted"/>
<gene>
    <name evidence="3" type="ORF">PYTT_1223</name>
</gene>
<dbReference type="EMBL" id="LT629973">
    <property type="protein sequence ID" value="SEH85380.1"/>
    <property type="molecule type" value="Genomic_DNA"/>
</dbReference>
<feature type="domain" description="SecDF P1 head subdomain" evidence="2">
    <location>
        <begin position="457"/>
        <end position="547"/>
    </location>
</feature>
<dbReference type="STRING" id="1679444.PYTT_1223"/>
<evidence type="ECO:0000313" key="3">
    <source>
        <dbReference type="EMBL" id="SEH85380.1"/>
    </source>
</evidence>
<evidence type="ECO:0000313" key="4">
    <source>
        <dbReference type="Proteomes" id="UP000176204"/>
    </source>
</evidence>
<dbReference type="AlphaFoldDB" id="A0A1C7PBQ6"/>